<accession>G1PFF4</accession>
<protein>
    <recommendedName>
        <fullName evidence="4">Steroid receptor associated and regulated protein</fullName>
    </recommendedName>
</protein>
<proteinExistence type="predicted"/>
<dbReference type="PANTHER" id="PTHR38494:SF1">
    <property type="entry name" value="STEROID RECEPTOR-ASSOCIATED AND REGULATED PROTEIN"/>
    <property type="match status" value="1"/>
</dbReference>
<evidence type="ECO:0000256" key="1">
    <source>
        <dbReference type="SAM" id="MobiDB-lite"/>
    </source>
</evidence>
<dbReference type="GO" id="GO:0005737">
    <property type="term" value="C:cytoplasm"/>
    <property type="evidence" value="ECO:0007669"/>
    <property type="project" value="TreeGrafter"/>
</dbReference>
<dbReference type="AlphaFoldDB" id="G1PFF4"/>
<feature type="region of interest" description="Disordered" evidence="1">
    <location>
        <begin position="1"/>
        <end position="39"/>
    </location>
</feature>
<dbReference type="EMBL" id="AAPE02050558">
    <property type="status" value="NOT_ANNOTATED_CDS"/>
    <property type="molecule type" value="Genomic_DNA"/>
</dbReference>
<reference evidence="2 3" key="1">
    <citation type="journal article" date="2011" name="Nature">
        <title>A high-resolution map of human evolutionary constraint using 29 mammals.</title>
        <authorList>
            <person name="Lindblad-Toh K."/>
            <person name="Garber M."/>
            <person name="Zuk O."/>
            <person name="Lin M.F."/>
            <person name="Parker B.J."/>
            <person name="Washietl S."/>
            <person name="Kheradpour P."/>
            <person name="Ernst J."/>
            <person name="Jordan G."/>
            <person name="Mauceli E."/>
            <person name="Ward L.D."/>
            <person name="Lowe C.B."/>
            <person name="Holloway A.K."/>
            <person name="Clamp M."/>
            <person name="Gnerre S."/>
            <person name="Alfoldi J."/>
            <person name="Beal K."/>
            <person name="Chang J."/>
            <person name="Clawson H."/>
            <person name="Cuff J."/>
            <person name="Di Palma F."/>
            <person name="Fitzgerald S."/>
            <person name="Flicek P."/>
            <person name="Guttman M."/>
            <person name="Hubisz M.J."/>
            <person name="Jaffe D.B."/>
            <person name="Jungreis I."/>
            <person name="Kent W.J."/>
            <person name="Kostka D."/>
            <person name="Lara M."/>
            <person name="Martins A.L."/>
            <person name="Massingham T."/>
            <person name="Moltke I."/>
            <person name="Raney B.J."/>
            <person name="Rasmussen M.D."/>
            <person name="Robinson J."/>
            <person name="Stark A."/>
            <person name="Vilella A.J."/>
            <person name="Wen J."/>
            <person name="Xie X."/>
            <person name="Zody M.C."/>
            <person name="Baldwin J."/>
            <person name="Bloom T."/>
            <person name="Chin C.W."/>
            <person name="Heiman D."/>
            <person name="Nicol R."/>
            <person name="Nusbaum C."/>
            <person name="Young S."/>
            <person name="Wilkinson J."/>
            <person name="Worley K.C."/>
            <person name="Kovar C.L."/>
            <person name="Muzny D.M."/>
            <person name="Gibbs R.A."/>
            <person name="Cree A."/>
            <person name="Dihn H.H."/>
            <person name="Fowler G."/>
            <person name="Jhangiani S."/>
            <person name="Joshi V."/>
            <person name="Lee S."/>
            <person name="Lewis L.R."/>
            <person name="Nazareth L.V."/>
            <person name="Okwuonu G."/>
            <person name="Santibanez J."/>
            <person name="Warren W.C."/>
            <person name="Mardis E.R."/>
            <person name="Weinstock G.M."/>
            <person name="Wilson R.K."/>
            <person name="Delehaunty K."/>
            <person name="Dooling D."/>
            <person name="Fronik C."/>
            <person name="Fulton L."/>
            <person name="Fulton B."/>
            <person name="Graves T."/>
            <person name="Minx P."/>
            <person name="Sodergren E."/>
            <person name="Birney E."/>
            <person name="Margulies E.H."/>
            <person name="Herrero J."/>
            <person name="Green E.D."/>
            <person name="Haussler D."/>
            <person name="Siepel A."/>
            <person name="Goldman N."/>
            <person name="Pollard K.S."/>
            <person name="Pedersen J.S."/>
            <person name="Lander E.S."/>
            <person name="Kellis M."/>
        </authorList>
    </citation>
    <scope>NUCLEOTIDE SEQUENCE [LARGE SCALE GENOMIC DNA]</scope>
</reference>
<dbReference type="Ensembl" id="ENSMLUT00000010206.2">
    <property type="protein sequence ID" value="ENSMLUP00000009302.2"/>
    <property type="gene ID" value="ENSMLUG00000010219.2"/>
</dbReference>
<dbReference type="HOGENOM" id="CLU_110067_0_0_1"/>
<dbReference type="GO" id="GO:0030331">
    <property type="term" value="F:nuclear estrogen receptor binding"/>
    <property type="evidence" value="ECO:0007669"/>
    <property type="project" value="TreeGrafter"/>
</dbReference>
<dbReference type="PANTHER" id="PTHR38494">
    <property type="entry name" value="STEROID RECEPTOR-ASSOCIATED AND REGULATED PROTEIN"/>
    <property type="match status" value="1"/>
</dbReference>
<dbReference type="Pfam" id="PF15547">
    <property type="entry name" value="C1ORF64"/>
    <property type="match status" value="1"/>
</dbReference>
<evidence type="ECO:0000313" key="2">
    <source>
        <dbReference type="Ensembl" id="ENSMLUP00000009302.2"/>
    </source>
</evidence>
<name>G1PFF4_MYOLU</name>
<evidence type="ECO:0000313" key="3">
    <source>
        <dbReference type="Proteomes" id="UP000001074"/>
    </source>
</evidence>
<dbReference type="Proteomes" id="UP000001074">
    <property type="component" value="Unassembled WGS sequence"/>
</dbReference>
<evidence type="ECO:0008006" key="4">
    <source>
        <dbReference type="Google" id="ProtNLM"/>
    </source>
</evidence>
<keyword evidence="3" id="KW-1185">Reference proteome</keyword>
<dbReference type="GO" id="GO:0033148">
    <property type="term" value="P:positive regulation of intracellular estrogen receptor signaling pathway"/>
    <property type="evidence" value="ECO:0007669"/>
    <property type="project" value="TreeGrafter"/>
</dbReference>
<sequence length="173" mass="18136">VASLEDPEDRRDSSQIMGPETELDASSAHHQAVHTAHQEKAMPTAHLTFVIDCASGKQLSLAAPLVPPQAPSPYLGPVTPPMKTYILFYGDSQPPLTQEAILGGGHIAQARGTLPPCRGTVAPASSPLSPLCPQGAPEAKGSPLKTMPTRYLAWETVMGLLKAFSSCVCGQAD</sequence>
<dbReference type="InterPro" id="IPR027852">
    <property type="entry name" value="C1ORF64"/>
</dbReference>
<dbReference type="GeneTree" id="ENSGT00390000000265"/>
<reference evidence="2" key="2">
    <citation type="submission" date="2025-08" db="UniProtKB">
        <authorList>
            <consortium name="Ensembl"/>
        </authorList>
    </citation>
    <scope>IDENTIFICATION</scope>
</reference>
<reference evidence="2" key="3">
    <citation type="submission" date="2025-09" db="UniProtKB">
        <authorList>
            <consortium name="Ensembl"/>
        </authorList>
    </citation>
    <scope>IDENTIFICATION</scope>
</reference>
<organism evidence="2 3">
    <name type="scientific">Myotis lucifugus</name>
    <name type="common">Little brown bat</name>
    <dbReference type="NCBI Taxonomy" id="59463"/>
    <lineage>
        <taxon>Eukaryota</taxon>
        <taxon>Metazoa</taxon>
        <taxon>Chordata</taxon>
        <taxon>Craniata</taxon>
        <taxon>Vertebrata</taxon>
        <taxon>Euteleostomi</taxon>
        <taxon>Mammalia</taxon>
        <taxon>Eutheria</taxon>
        <taxon>Laurasiatheria</taxon>
        <taxon>Chiroptera</taxon>
        <taxon>Yangochiroptera</taxon>
        <taxon>Vespertilionidae</taxon>
        <taxon>Myotis</taxon>
    </lineage>
</organism>
<dbReference type="GO" id="GO:0005634">
    <property type="term" value="C:nucleus"/>
    <property type="evidence" value="ECO:0007669"/>
    <property type="project" value="TreeGrafter"/>
</dbReference>